<keyword evidence="2" id="KW-0378">Hydrolase</keyword>
<accession>A0A136IJZ2</accession>
<evidence type="ECO:0000259" key="1">
    <source>
        <dbReference type="Pfam" id="PF00931"/>
    </source>
</evidence>
<reference evidence="3" key="1">
    <citation type="submission" date="2016-02" db="EMBL/GenBank/DDBJ databases">
        <title>Draft genome sequence of Microdochium bolleyi, a fungal endophyte of beachgrass.</title>
        <authorList>
            <consortium name="DOE Joint Genome Institute"/>
            <person name="David A.S."/>
            <person name="May G."/>
            <person name="Haridas S."/>
            <person name="Lim J."/>
            <person name="Wang M."/>
            <person name="Labutti K."/>
            <person name="Lipzen A."/>
            <person name="Barry K."/>
            <person name="Grigoriev I.V."/>
        </authorList>
    </citation>
    <scope>NUCLEOTIDE SEQUENCE [LARGE SCALE GENOMIC DNA]</scope>
    <source>
        <strain evidence="3">J235TASD1</strain>
    </source>
</reference>
<dbReference type="SUPFAM" id="SSF52540">
    <property type="entry name" value="P-loop containing nucleoside triphosphate hydrolases"/>
    <property type="match status" value="1"/>
</dbReference>
<dbReference type="Pfam" id="PF00931">
    <property type="entry name" value="NB-ARC"/>
    <property type="match status" value="1"/>
</dbReference>
<feature type="domain" description="NB-ARC" evidence="1">
    <location>
        <begin position="19"/>
        <end position="185"/>
    </location>
</feature>
<dbReference type="GO" id="GO:0043531">
    <property type="term" value="F:ADP binding"/>
    <property type="evidence" value="ECO:0007669"/>
    <property type="project" value="InterPro"/>
</dbReference>
<evidence type="ECO:0000313" key="2">
    <source>
        <dbReference type="EMBL" id="KXJ85088.1"/>
    </source>
</evidence>
<dbReference type="InParanoid" id="A0A136IJZ2"/>
<dbReference type="Proteomes" id="UP000070501">
    <property type="component" value="Unassembled WGS sequence"/>
</dbReference>
<dbReference type="AlphaFoldDB" id="A0A136IJZ2"/>
<dbReference type="OrthoDB" id="5086500at2759"/>
<sequence>SYPLNAMGPVKTFVERPDLLKEIREQLIRHDDAKAQPRIVVVWGSGGMGKTQLVLSYMQHYHSDYDGTFWIQAKQTASIDRDFLEIYRQLPKAGSSLAQTPDDVRREVLTWFAATPGKWLLVFDGADQLSKNDGDYVDLFLYIPRCLNLHVIVTSRIAAAGRLSTFEGLQVRELEGPQAASLFRRCAEIQRADEKTNQEVKEIVRELGYLALAISIAGEYVSQSPTRQADLSKYLVEYRRRRYELLAELPDDVVDKYEYSVMTVWETSYVAVKEQQPQACQLLTLLSYMDYQDIFLELFGLDSDLAAIQGGKPWAAIFDDHPVNNRSLEKWFALLERYTLVQRQTDKISYTMHRLVHAWGHDRLRTDAPRMKLFCRAAFDIIFGAMLECPDLPELKLRLIPHLRSTTENVLHVSTSTGAEELEVVNKIEMVASFTTDVGSWNEAAAMKQEVLEKRRRILGEEHADTISAMNNLA</sequence>
<protein>
    <submittedName>
        <fullName evidence="2">p-loop containing nucleoside triphosphate hydrolase protein</fullName>
    </submittedName>
</protein>
<feature type="non-terminal residue" evidence="2">
    <location>
        <position position="1"/>
    </location>
</feature>
<dbReference type="PANTHER" id="PTHR35205">
    <property type="entry name" value="NB-ARC AND TPR DOMAIN PROTEIN"/>
    <property type="match status" value="1"/>
</dbReference>
<dbReference type="InterPro" id="IPR011990">
    <property type="entry name" value="TPR-like_helical_dom_sf"/>
</dbReference>
<name>A0A136IJZ2_9PEZI</name>
<keyword evidence="3" id="KW-1185">Reference proteome</keyword>
<dbReference type="Gene3D" id="3.40.50.300">
    <property type="entry name" value="P-loop containing nucleotide triphosphate hydrolases"/>
    <property type="match status" value="1"/>
</dbReference>
<dbReference type="STRING" id="196109.A0A136IJZ2"/>
<evidence type="ECO:0000313" key="3">
    <source>
        <dbReference type="Proteomes" id="UP000070501"/>
    </source>
</evidence>
<dbReference type="GO" id="GO:0016787">
    <property type="term" value="F:hydrolase activity"/>
    <property type="evidence" value="ECO:0007669"/>
    <property type="project" value="UniProtKB-KW"/>
</dbReference>
<organism evidence="2 3">
    <name type="scientific">Microdochium bolleyi</name>
    <dbReference type="NCBI Taxonomy" id="196109"/>
    <lineage>
        <taxon>Eukaryota</taxon>
        <taxon>Fungi</taxon>
        <taxon>Dikarya</taxon>
        <taxon>Ascomycota</taxon>
        <taxon>Pezizomycotina</taxon>
        <taxon>Sordariomycetes</taxon>
        <taxon>Xylariomycetidae</taxon>
        <taxon>Xylariales</taxon>
        <taxon>Microdochiaceae</taxon>
        <taxon>Microdochium</taxon>
    </lineage>
</organism>
<proteinExistence type="predicted"/>
<dbReference type="InterPro" id="IPR027417">
    <property type="entry name" value="P-loop_NTPase"/>
</dbReference>
<dbReference type="Gene3D" id="1.25.40.10">
    <property type="entry name" value="Tetratricopeptide repeat domain"/>
    <property type="match status" value="1"/>
</dbReference>
<dbReference type="InterPro" id="IPR002182">
    <property type="entry name" value="NB-ARC"/>
</dbReference>
<gene>
    <name evidence="2" type="ORF">Micbo1qcDRAFT_112799</name>
</gene>
<feature type="non-terminal residue" evidence="2">
    <location>
        <position position="474"/>
    </location>
</feature>
<dbReference type="PANTHER" id="PTHR35205:SF1">
    <property type="entry name" value="ZU5 DOMAIN-CONTAINING PROTEIN"/>
    <property type="match status" value="1"/>
</dbReference>
<dbReference type="EMBL" id="KQ964297">
    <property type="protein sequence ID" value="KXJ85088.1"/>
    <property type="molecule type" value="Genomic_DNA"/>
</dbReference>